<proteinExistence type="predicted"/>
<dbReference type="Proteomes" id="UP001139516">
    <property type="component" value="Unassembled WGS sequence"/>
</dbReference>
<evidence type="ECO:0000313" key="1">
    <source>
        <dbReference type="EMBL" id="MCK8784315.1"/>
    </source>
</evidence>
<name>A0A9X1Y726_9PROT</name>
<dbReference type="Pfam" id="PF11697">
    <property type="entry name" value="DUF3293"/>
    <property type="match status" value="1"/>
</dbReference>
<dbReference type="AlphaFoldDB" id="A0A9X1Y726"/>
<dbReference type="InterPro" id="IPR021710">
    <property type="entry name" value="DUF3293"/>
</dbReference>
<comment type="caution">
    <text evidence="1">The sequence shown here is derived from an EMBL/GenBank/DDBJ whole genome shotgun (WGS) entry which is preliminary data.</text>
</comment>
<reference evidence="1" key="1">
    <citation type="submission" date="2022-04" db="EMBL/GenBank/DDBJ databases">
        <title>Roseomonas acroporae sp. nov., isolated from coral Acropora digitifera.</title>
        <authorList>
            <person name="Sun H."/>
        </authorList>
    </citation>
    <scope>NUCLEOTIDE SEQUENCE</scope>
    <source>
        <strain evidence="1">NAR14</strain>
    </source>
</reference>
<dbReference type="RefSeq" id="WP_248666441.1">
    <property type="nucleotide sequence ID" value="NZ_JALPRX010000029.1"/>
</dbReference>
<sequence>MPPAAGRAAPSPALRAAYRRTAYEAAGLIARVGRRSPALDALLRRAGTRQAAFVGASNPRSRRMPDGWNRRLHDRLRRMARRLSLAEGSGRDRRWAERHLLLAADPRRAAVLARRFRQNAIVVLRTGQPARLLVLR</sequence>
<keyword evidence="2" id="KW-1185">Reference proteome</keyword>
<protein>
    <submittedName>
        <fullName evidence="1">DUF3293 domain-containing protein</fullName>
    </submittedName>
</protein>
<organism evidence="1 2">
    <name type="scientific">Roseomonas acroporae</name>
    <dbReference type="NCBI Taxonomy" id="2937791"/>
    <lineage>
        <taxon>Bacteria</taxon>
        <taxon>Pseudomonadati</taxon>
        <taxon>Pseudomonadota</taxon>
        <taxon>Alphaproteobacteria</taxon>
        <taxon>Acetobacterales</taxon>
        <taxon>Roseomonadaceae</taxon>
        <taxon>Roseomonas</taxon>
    </lineage>
</organism>
<evidence type="ECO:0000313" key="2">
    <source>
        <dbReference type="Proteomes" id="UP001139516"/>
    </source>
</evidence>
<accession>A0A9X1Y726</accession>
<dbReference type="EMBL" id="JALPRX010000029">
    <property type="protein sequence ID" value="MCK8784315.1"/>
    <property type="molecule type" value="Genomic_DNA"/>
</dbReference>
<gene>
    <name evidence="1" type="ORF">M0638_07985</name>
</gene>